<comment type="caution">
    <text evidence="2">The sequence shown here is derived from an EMBL/GenBank/DDBJ whole genome shotgun (WGS) entry which is preliminary data.</text>
</comment>
<gene>
    <name evidence="2" type="ORF">H8911_07790</name>
</gene>
<keyword evidence="3" id="KW-1185">Reference proteome</keyword>
<dbReference type="RefSeq" id="WP_186999250.1">
    <property type="nucleotide sequence ID" value="NZ_JACRWH010000031.1"/>
</dbReference>
<dbReference type="Pfam" id="PF05016">
    <property type="entry name" value="ParE_toxin"/>
    <property type="match status" value="1"/>
</dbReference>
<reference evidence="2 3" key="1">
    <citation type="submission" date="2020-08" db="EMBL/GenBank/DDBJ databases">
        <authorList>
            <person name="Liu C."/>
            <person name="Sun Q."/>
        </authorList>
    </citation>
    <scope>NUCLEOTIDE SEQUENCE [LARGE SCALE GENOMIC DNA]</scope>
    <source>
        <strain evidence="2 3">L34</strain>
    </source>
</reference>
<dbReference type="Proteomes" id="UP000649075">
    <property type="component" value="Unassembled WGS sequence"/>
</dbReference>
<organism evidence="2 3">
    <name type="scientific">Holdemanella hominis</name>
    <dbReference type="NCBI Taxonomy" id="2764327"/>
    <lineage>
        <taxon>Bacteria</taxon>
        <taxon>Bacillati</taxon>
        <taxon>Bacillota</taxon>
        <taxon>Erysipelotrichia</taxon>
        <taxon>Erysipelotrichales</taxon>
        <taxon>Erysipelotrichaceae</taxon>
        <taxon>Holdemanella</taxon>
    </lineage>
</organism>
<dbReference type="Gene3D" id="3.30.2310.20">
    <property type="entry name" value="RelE-like"/>
    <property type="match status" value="1"/>
</dbReference>
<evidence type="ECO:0000313" key="2">
    <source>
        <dbReference type="EMBL" id="MBC6012636.1"/>
    </source>
</evidence>
<keyword evidence="1" id="KW-1277">Toxin-antitoxin system</keyword>
<evidence type="ECO:0000256" key="1">
    <source>
        <dbReference type="ARBA" id="ARBA00022649"/>
    </source>
</evidence>
<name>A0ABR7KIR9_9FIRM</name>
<dbReference type="InterPro" id="IPR007712">
    <property type="entry name" value="RelE/ParE_toxin"/>
</dbReference>
<dbReference type="EMBL" id="JACRWH010000031">
    <property type="protein sequence ID" value="MBC6012636.1"/>
    <property type="molecule type" value="Genomic_DNA"/>
</dbReference>
<evidence type="ECO:0000313" key="3">
    <source>
        <dbReference type="Proteomes" id="UP000649075"/>
    </source>
</evidence>
<protein>
    <submittedName>
        <fullName evidence="2">Type II toxin-antitoxin system RelE/ParE family toxin</fullName>
    </submittedName>
</protein>
<dbReference type="InterPro" id="IPR035093">
    <property type="entry name" value="RelE/ParE_toxin_dom_sf"/>
</dbReference>
<sequence>MDYKVIFTENAMEDMDSIVEYLLFHLRNKQAANHFIASVESGKFVLSNSAESFQLCLNSRLRSKGYRRLNLDKTKYFLLYRIENSIVFIDGIYHQLQDYENKIK</sequence>
<accession>A0ABR7KIR9</accession>
<proteinExistence type="predicted"/>